<accession>A0A0G0PYG4</accession>
<evidence type="ECO:0000313" key="2">
    <source>
        <dbReference type="EMBL" id="KKR32943.1"/>
    </source>
</evidence>
<name>A0A0G0PYG4_9BACT</name>
<feature type="transmembrane region" description="Helical" evidence="1">
    <location>
        <begin position="510"/>
        <end position="529"/>
    </location>
</feature>
<sequence length="548" mass="63712">MINPNLSQKETARFTPNEDAKKLFQTIYAEQHKGPILDDEPRIRVSDVISKFAFYYEKIRNTVDDTEEHLLHKNAIDRILKRQINIEMSKDGTEIARHLLIELIRAGYLPNNQILESKIGEIGAVINKYFKLKKYCQASIPDSYENKKEIVNWIISLAACDIEERLGRNKINQVIVANLYDSLSKAIKLPDGSPYAKDREIQIYIGIHRNYFKADRAMVSLILFKYFISNWHEAGDEEAGQVAKNIIEINNAINFQINHPISGQLNKIINRYTVYFSILTEVIAKDPAATYEDFRKDPKAFPRNIKMVCNKRYKTTRAKLWRAAIRSILYLFITKMILILILEIPIANLLGETINNLSLAINVSFPPLLLFLIILFTKLPGDANTAKIIEGIEEITFVEKARKEPITLRPPAKRSKAKTIFFNTVYTITFFLSFGFVVWALNQLNFNIISIVIFLFFLALISFFSIRIRKRVRELFVIEPKENFIVFIIDFFYIPIIAVGKWLSQKFSRLNVLVFILDFIIEAPFKIFVEIAEEWTKYVKERKEDINQ</sequence>
<dbReference type="AlphaFoldDB" id="A0A0G0PYG4"/>
<feature type="transmembrane region" description="Helical" evidence="1">
    <location>
        <begin position="446"/>
        <end position="464"/>
    </location>
</feature>
<feature type="transmembrane region" description="Helical" evidence="1">
    <location>
        <begin position="327"/>
        <end position="347"/>
    </location>
</feature>
<keyword evidence="1" id="KW-1133">Transmembrane helix</keyword>
<feature type="transmembrane region" description="Helical" evidence="1">
    <location>
        <begin position="359"/>
        <end position="377"/>
    </location>
</feature>
<dbReference type="EMBL" id="LBXO01000018">
    <property type="protein sequence ID" value="KKR32943.1"/>
    <property type="molecule type" value="Genomic_DNA"/>
</dbReference>
<gene>
    <name evidence="2" type="ORF">UT64_C0018G0006</name>
</gene>
<reference evidence="2 3" key="1">
    <citation type="journal article" date="2015" name="Nature">
        <title>rRNA introns, odd ribosomes, and small enigmatic genomes across a large radiation of phyla.</title>
        <authorList>
            <person name="Brown C.T."/>
            <person name="Hug L.A."/>
            <person name="Thomas B.C."/>
            <person name="Sharon I."/>
            <person name="Castelle C.J."/>
            <person name="Singh A."/>
            <person name="Wilkins M.J."/>
            <person name="Williams K.H."/>
            <person name="Banfield J.F."/>
        </authorList>
    </citation>
    <scope>NUCLEOTIDE SEQUENCE [LARGE SCALE GENOMIC DNA]</scope>
</reference>
<keyword evidence="1" id="KW-0812">Transmembrane</keyword>
<comment type="caution">
    <text evidence="2">The sequence shown here is derived from an EMBL/GenBank/DDBJ whole genome shotgun (WGS) entry which is preliminary data.</text>
</comment>
<dbReference type="Proteomes" id="UP000034137">
    <property type="component" value="Unassembled WGS sequence"/>
</dbReference>
<feature type="transmembrane region" description="Helical" evidence="1">
    <location>
        <begin position="484"/>
        <end position="504"/>
    </location>
</feature>
<organism evidence="2 3">
    <name type="scientific">Candidatus Falkowbacteria bacterium GW2011_GWF2_39_8</name>
    <dbReference type="NCBI Taxonomy" id="1618642"/>
    <lineage>
        <taxon>Bacteria</taxon>
        <taxon>Candidatus Falkowiibacteriota</taxon>
    </lineage>
</organism>
<evidence type="ECO:0000256" key="1">
    <source>
        <dbReference type="SAM" id="Phobius"/>
    </source>
</evidence>
<evidence type="ECO:0000313" key="3">
    <source>
        <dbReference type="Proteomes" id="UP000034137"/>
    </source>
</evidence>
<keyword evidence="1" id="KW-0472">Membrane</keyword>
<feature type="transmembrane region" description="Helical" evidence="1">
    <location>
        <begin position="420"/>
        <end position="440"/>
    </location>
</feature>
<proteinExistence type="predicted"/>
<protein>
    <submittedName>
        <fullName evidence="2">Uncharacterized protein</fullName>
    </submittedName>
</protein>